<organism evidence="1 2">
    <name type="scientific">Stegodyphus mimosarum</name>
    <name type="common">African social velvet spider</name>
    <dbReference type="NCBI Taxonomy" id="407821"/>
    <lineage>
        <taxon>Eukaryota</taxon>
        <taxon>Metazoa</taxon>
        <taxon>Ecdysozoa</taxon>
        <taxon>Arthropoda</taxon>
        <taxon>Chelicerata</taxon>
        <taxon>Arachnida</taxon>
        <taxon>Araneae</taxon>
        <taxon>Araneomorphae</taxon>
        <taxon>Entelegynae</taxon>
        <taxon>Eresoidea</taxon>
        <taxon>Eresidae</taxon>
        <taxon>Stegodyphus</taxon>
    </lineage>
</organism>
<dbReference type="EMBL" id="KK117437">
    <property type="protein sequence ID" value="KFM70464.1"/>
    <property type="molecule type" value="Genomic_DNA"/>
</dbReference>
<accession>A0A087TZC5</accession>
<sequence length="120" mass="13783">MDILNIFGHPSVCVRETLKNEINSFNFMDPIWKEYSDADVCKCSESQVFVGEDKLNRLCLYDLKAMRIGLSCKRSKVNASLGKVGSSDELRRIEHLQNIIEKKMEKIEKICASYSKKNMS</sequence>
<keyword evidence="2" id="KW-1185">Reference proteome</keyword>
<feature type="non-terminal residue" evidence="1">
    <location>
        <position position="120"/>
    </location>
</feature>
<proteinExistence type="predicted"/>
<evidence type="ECO:0000313" key="1">
    <source>
        <dbReference type="EMBL" id="KFM70464.1"/>
    </source>
</evidence>
<dbReference type="AlphaFoldDB" id="A0A087TZC5"/>
<evidence type="ECO:0000313" key="2">
    <source>
        <dbReference type="Proteomes" id="UP000054359"/>
    </source>
</evidence>
<gene>
    <name evidence="1" type="ORF">X975_25804</name>
</gene>
<dbReference type="Proteomes" id="UP000054359">
    <property type="component" value="Unassembled WGS sequence"/>
</dbReference>
<name>A0A087TZC5_STEMI</name>
<protein>
    <submittedName>
        <fullName evidence="1">Uncharacterized protein</fullName>
    </submittedName>
</protein>
<reference evidence="1 2" key="1">
    <citation type="submission" date="2013-11" db="EMBL/GenBank/DDBJ databases">
        <title>Genome sequencing of Stegodyphus mimosarum.</title>
        <authorList>
            <person name="Bechsgaard J."/>
        </authorList>
    </citation>
    <scope>NUCLEOTIDE SEQUENCE [LARGE SCALE GENOMIC DNA]</scope>
</reference>
<dbReference type="OrthoDB" id="10619743at2759"/>